<evidence type="ECO:0000259" key="1">
    <source>
        <dbReference type="Pfam" id="PF05305"/>
    </source>
</evidence>
<keyword evidence="3" id="KW-1185">Reference proteome</keyword>
<evidence type="ECO:0000313" key="3">
    <source>
        <dbReference type="Proteomes" id="UP000466632"/>
    </source>
</evidence>
<reference evidence="2 3" key="1">
    <citation type="journal article" date="2019" name="Emerg. Microbes Infect.">
        <title>Comprehensive subspecies identification of 175 nontuberculous mycobacteria species based on 7547 genomic profiles.</title>
        <authorList>
            <person name="Matsumoto Y."/>
            <person name="Kinjo T."/>
            <person name="Motooka D."/>
            <person name="Nabeya D."/>
            <person name="Jung N."/>
            <person name="Uechi K."/>
            <person name="Horii T."/>
            <person name="Iida T."/>
            <person name="Fujita J."/>
            <person name="Nakamura S."/>
        </authorList>
    </citation>
    <scope>NUCLEOTIDE SEQUENCE [LARGE SCALE GENOMIC DNA]</scope>
    <source>
        <strain evidence="2 3">JCM 16018</strain>
    </source>
</reference>
<protein>
    <recommendedName>
        <fullName evidence="1">DUF732 domain-containing protein</fullName>
    </recommendedName>
</protein>
<dbReference type="KEGG" id="mseo:MSEO_44380"/>
<sequence length="114" mass="11573">MFGSPSLCGRSIGLALAVGPLLAGVFWASPAAADATGFISDMHKDGIHAVSGGDAALLQAGLDLCQQLSWGAPPSQLEGLALQRSDGRQGGSGLTPRQADDVVNYALRDLCPPT</sequence>
<dbReference type="EMBL" id="AP022582">
    <property type="protein sequence ID" value="BBY03939.1"/>
    <property type="molecule type" value="Genomic_DNA"/>
</dbReference>
<dbReference type="Pfam" id="PF05305">
    <property type="entry name" value="DUF732"/>
    <property type="match status" value="1"/>
</dbReference>
<evidence type="ECO:0000313" key="2">
    <source>
        <dbReference type="EMBL" id="BBY03939.1"/>
    </source>
</evidence>
<name>A0A7I7P5G9_9MYCO</name>
<feature type="domain" description="DUF732" evidence="1">
    <location>
        <begin position="35"/>
        <end position="112"/>
    </location>
</feature>
<dbReference type="InterPro" id="IPR007969">
    <property type="entry name" value="DUF732"/>
</dbReference>
<dbReference type="Proteomes" id="UP000466632">
    <property type="component" value="Chromosome"/>
</dbReference>
<dbReference type="RefSeq" id="WP_163683537.1">
    <property type="nucleotide sequence ID" value="NZ_AP022582.1"/>
</dbReference>
<organism evidence="2 3">
    <name type="scientific">Mycobacterium seoulense</name>
    <dbReference type="NCBI Taxonomy" id="386911"/>
    <lineage>
        <taxon>Bacteria</taxon>
        <taxon>Bacillati</taxon>
        <taxon>Actinomycetota</taxon>
        <taxon>Actinomycetes</taxon>
        <taxon>Mycobacteriales</taxon>
        <taxon>Mycobacteriaceae</taxon>
        <taxon>Mycobacterium</taxon>
    </lineage>
</organism>
<proteinExistence type="predicted"/>
<accession>A0A7I7P5G9</accession>
<gene>
    <name evidence="2" type="ORF">MSEO_44380</name>
</gene>
<dbReference type="AlphaFoldDB" id="A0A7I7P5G9"/>